<evidence type="ECO:0000313" key="1">
    <source>
        <dbReference type="EMBL" id="KAA0157437.1"/>
    </source>
</evidence>
<evidence type="ECO:0000313" key="2">
    <source>
        <dbReference type="EMBL" id="KAA0158364.1"/>
    </source>
</evidence>
<reference evidence="5 6" key="1">
    <citation type="submission" date="2019-07" db="EMBL/GenBank/DDBJ databases">
        <title>Genomes of Cafeteria roenbergensis.</title>
        <authorList>
            <person name="Fischer M.G."/>
            <person name="Hackl T."/>
            <person name="Roman M."/>
        </authorList>
    </citation>
    <scope>NUCLEOTIDE SEQUENCE [LARGE SCALE GENOMIC DNA]</scope>
    <source>
        <strain evidence="1 6">BVI</strain>
        <strain evidence="2 8">Cflag</strain>
        <strain evidence="4 5">E4-10P</strain>
        <strain evidence="3 7">RCC970-E3</strain>
    </source>
</reference>
<evidence type="ECO:0000313" key="4">
    <source>
        <dbReference type="EMBL" id="KAA0178131.1"/>
    </source>
</evidence>
<proteinExistence type="predicted"/>
<sequence>MPAGGKITIGEKAYLCITINGKSRALFDPVADKYSAFRLASSRSSLPAGTPLIAQGTGASVDPNSTLPDGEYFMLFDVAVGSIRALPQKMYQRITVSGGSAVATTTIPVFTVVVAVEQGVPQSVVYDDGCYFCDEAGASCVGNVFVNSTSTVPNTAGSAFRSCASPTQCTSTSGGDCDLKIFVTWTGTDANGAYFESANMRFSRFRQFGVGQYYDDVVSGVNAGVNQVIKTGTEVINGL</sequence>
<organism evidence="2 8">
    <name type="scientific">Cafeteria roenbergensis</name>
    <name type="common">Marine flagellate</name>
    <dbReference type="NCBI Taxonomy" id="33653"/>
    <lineage>
        <taxon>Eukaryota</taxon>
        <taxon>Sar</taxon>
        <taxon>Stramenopiles</taxon>
        <taxon>Bigyra</taxon>
        <taxon>Opalozoa</taxon>
        <taxon>Bicosoecida</taxon>
        <taxon>Cafeteriaceae</taxon>
        <taxon>Cafeteria</taxon>
    </lineage>
</organism>
<evidence type="ECO:0000313" key="8">
    <source>
        <dbReference type="Proteomes" id="UP000325113"/>
    </source>
</evidence>
<dbReference type="EMBL" id="VLTO01000002">
    <property type="protein sequence ID" value="KAA0178131.1"/>
    <property type="molecule type" value="Genomic_DNA"/>
</dbReference>
<accession>A0A5A8D0T7</accession>
<dbReference type="Proteomes" id="UP000325113">
    <property type="component" value="Unassembled WGS sequence"/>
</dbReference>
<protein>
    <submittedName>
        <fullName evidence="2">Uncharacterized protein</fullName>
    </submittedName>
</protein>
<evidence type="ECO:0000313" key="6">
    <source>
        <dbReference type="Proteomes" id="UP000323011"/>
    </source>
</evidence>
<dbReference type="Proteomes" id="UP000322899">
    <property type="component" value="Unassembled WGS sequence"/>
</dbReference>
<keyword evidence="6" id="KW-1185">Reference proteome</keyword>
<name>A0A5A8D0T7_CAFRO</name>
<evidence type="ECO:0000313" key="5">
    <source>
        <dbReference type="Proteomes" id="UP000322899"/>
    </source>
</evidence>
<evidence type="ECO:0000313" key="3">
    <source>
        <dbReference type="EMBL" id="KAA0166177.1"/>
    </source>
</evidence>
<dbReference type="EMBL" id="VLTL01000041">
    <property type="protein sequence ID" value="KAA0166177.1"/>
    <property type="molecule type" value="Genomic_DNA"/>
</dbReference>
<comment type="caution">
    <text evidence="2">The sequence shown here is derived from an EMBL/GenBank/DDBJ whole genome shotgun (WGS) entry which is preliminary data.</text>
</comment>
<dbReference type="EMBL" id="VLTM01000068">
    <property type="protein sequence ID" value="KAA0158364.1"/>
    <property type="molecule type" value="Genomic_DNA"/>
</dbReference>
<dbReference type="AlphaFoldDB" id="A0A5A8D0T7"/>
<dbReference type="Proteomes" id="UP000324907">
    <property type="component" value="Unassembled WGS sequence"/>
</dbReference>
<dbReference type="OrthoDB" id="188293at2759"/>
<dbReference type="EMBL" id="VLTN01000001">
    <property type="protein sequence ID" value="KAA0157437.1"/>
    <property type="molecule type" value="Genomic_DNA"/>
</dbReference>
<evidence type="ECO:0000313" key="7">
    <source>
        <dbReference type="Proteomes" id="UP000324907"/>
    </source>
</evidence>
<dbReference type="Proteomes" id="UP000323011">
    <property type="component" value="Unassembled WGS sequence"/>
</dbReference>
<dbReference type="OMA" id="IRMSKFR"/>
<gene>
    <name evidence="4" type="ORF">FNF27_00679</name>
    <name evidence="3" type="ORF">FNF28_03225</name>
    <name evidence="1" type="ORF">FNF29_00013</name>
    <name evidence="2" type="ORF">FNF31_05434</name>
</gene>